<dbReference type="Pfam" id="PF04221">
    <property type="entry name" value="RelB"/>
    <property type="match status" value="1"/>
</dbReference>
<proteinExistence type="inferred from homology"/>
<dbReference type="Proteomes" id="UP000178587">
    <property type="component" value="Unassembled WGS sequence"/>
</dbReference>
<dbReference type="GO" id="GO:0006351">
    <property type="term" value="P:DNA-templated transcription"/>
    <property type="evidence" value="ECO:0007669"/>
    <property type="project" value="TreeGrafter"/>
</dbReference>
<sequence>MNTKTMMSIKVDKKLKKAAAATAERVGLPLGTVINGFLRNFVSEQRIEFSAPLVPNAKTRKVIEESRREFAAGKAYGPFKSIEEMFESLER</sequence>
<dbReference type="InterPro" id="IPR013321">
    <property type="entry name" value="Arc_rbn_hlx_hlx"/>
</dbReference>
<dbReference type="GO" id="GO:0006355">
    <property type="term" value="P:regulation of DNA-templated transcription"/>
    <property type="evidence" value="ECO:0007669"/>
    <property type="project" value="InterPro"/>
</dbReference>
<evidence type="ECO:0000313" key="3">
    <source>
        <dbReference type="EMBL" id="OGG76223.1"/>
    </source>
</evidence>
<accession>A0A1F6ERH4</accession>
<dbReference type="STRING" id="1798507.A3A34_03245"/>
<dbReference type="EMBL" id="MFLU01000001">
    <property type="protein sequence ID" value="OGG76223.1"/>
    <property type="molecule type" value="Genomic_DNA"/>
</dbReference>
<name>A0A1F6ERH4_9BACT</name>
<comment type="similarity">
    <text evidence="1">Belongs to the RelB/DinJ antitoxin family.</text>
</comment>
<comment type="caution">
    <text evidence="3">The sequence shown here is derived from an EMBL/GenBank/DDBJ whole genome shotgun (WGS) entry which is preliminary data.</text>
</comment>
<organism evidence="3 4">
    <name type="scientific">Candidatus Kaiserbacteria bacterium RIFCSPLOWO2_01_FULL_50_24</name>
    <dbReference type="NCBI Taxonomy" id="1798507"/>
    <lineage>
        <taxon>Bacteria</taxon>
        <taxon>Candidatus Kaiseribacteriota</taxon>
    </lineage>
</organism>
<gene>
    <name evidence="3" type="ORF">A3A34_03245</name>
</gene>
<evidence type="ECO:0000256" key="1">
    <source>
        <dbReference type="ARBA" id="ARBA00010562"/>
    </source>
</evidence>
<reference evidence="3 4" key="1">
    <citation type="journal article" date="2016" name="Nat. Commun.">
        <title>Thousands of microbial genomes shed light on interconnected biogeochemical processes in an aquifer system.</title>
        <authorList>
            <person name="Anantharaman K."/>
            <person name="Brown C.T."/>
            <person name="Hug L.A."/>
            <person name="Sharon I."/>
            <person name="Castelle C.J."/>
            <person name="Probst A.J."/>
            <person name="Thomas B.C."/>
            <person name="Singh A."/>
            <person name="Wilkins M.J."/>
            <person name="Karaoz U."/>
            <person name="Brodie E.L."/>
            <person name="Williams K.H."/>
            <person name="Hubbard S.S."/>
            <person name="Banfield J.F."/>
        </authorList>
    </citation>
    <scope>NUCLEOTIDE SEQUENCE [LARGE SCALE GENOMIC DNA]</scope>
</reference>
<dbReference type="NCBIfam" id="TIGR02384">
    <property type="entry name" value="RelB_DinJ"/>
    <property type="match status" value="1"/>
</dbReference>
<keyword evidence="2" id="KW-1277">Toxin-antitoxin system</keyword>
<protein>
    <recommendedName>
        <fullName evidence="5">Damage-inducible protein J</fullName>
    </recommendedName>
</protein>
<evidence type="ECO:0008006" key="5">
    <source>
        <dbReference type="Google" id="ProtNLM"/>
    </source>
</evidence>
<dbReference type="PANTHER" id="PTHR38781:SF1">
    <property type="entry name" value="ANTITOXIN DINJ-RELATED"/>
    <property type="match status" value="1"/>
</dbReference>
<evidence type="ECO:0000256" key="2">
    <source>
        <dbReference type="ARBA" id="ARBA00022649"/>
    </source>
</evidence>
<dbReference type="AlphaFoldDB" id="A0A1F6ERH4"/>
<evidence type="ECO:0000313" key="4">
    <source>
        <dbReference type="Proteomes" id="UP000178587"/>
    </source>
</evidence>
<dbReference type="InterPro" id="IPR007337">
    <property type="entry name" value="RelB/DinJ"/>
</dbReference>
<dbReference type="Gene3D" id="1.10.1220.10">
    <property type="entry name" value="Met repressor-like"/>
    <property type="match status" value="1"/>
</dbReference>
<dbReference type="PANTHER" id="PTHR38781">
    <property type="entry name" value="ANTITOXIN DINJ-RELATED"/>
    <property type="match status" value="1"/>
</dbReference>